<evidence type="ECO:0000313" key="6">
    <source>
        <dbReference type="EMBL" id="TWH73176.1"/>
    </source>
</evidence>
<dbReference type="InterPro" id="IPR017821">
    <property type="entry name" value="Succinate_CoA_transferase"/>
</dbReference>
<evidence type="ECO:0000259" key="4">
    <source>
        <dbReference type="Pfam" id="PF02550"/>
    </source>
</evidence>
<dbReference type="Pfam" id="PF13336">
    <property type="entry name" value="AcetylCoA_hyd_C"/>
    <property type="match status" value="1"/>
</dbReference>
<feature type="binding site" evidence="3">
    <location>
        <begin position="269"/>
        <end position="273"/>
    </location>
    <ligand>
        <name>CoA</name>
        <dbReference type="ChEBI" id="CHEBI:57287"/>
    </ligand>
</feature>
<evidence type="ECO:0000256" key="2">
    <source>
        <dbReference type="PIRSR" id="PIRSR617821-1"/>
    </source>
</evidence>
<dbReference type="FunFam" id="3.40.1080.20:FF:000001">
    <property type="entry name" value="Acetyl-CoA hydrolase Ach1"/>
    <property type="match status" value="1"/>
</dbReference>
<dbReference type="InterPro" id="IPR026888">
    <property type="entry name" value="AcetylCoA_hyd_C"/>
</dbReference>
<comment type="similarity">
    <text evidence="1">Belongs to the acetyl-CoA hydrolase/transferase family.</text>
</comment>
<dbReference type="Gene3D" id="3.40.1080.10">
    <property type="entry name" value="Glutaconate Coenzyme A-transferase"/>
    <property type="match status" value="1"/>
</dbReference>
<dbReference type="RefSeq" id="WP_153362364.1">
    <property type="nucleotide sequence ID" value="NZ_JABGDC010000222.1"/>
</dbReference>
<sequence length="505" mass="54332">MDAGRIRNAALARKVVPAEEAAAVIRPGDNVGMSGFTGAGHPKAVPGALARRITEAQNAGDPFQVDLWTGASTAPELDGVLAAVDGIARRLPYQSDPVLRERINRGEVDYVDVHLSHVAQLAWEGFLGPLDVAVVEVSAITEDGLLVPSSSVGNNKTWLDLAERVVLEVNSWQPAGLAGMHDVYYGTALPPNRRPVQLTRPDDRIGVPHLLVDPDKVVAVVETDAPDRNTPFAAPDDTARAIAGHLIEYLQHEVSRGRLPAELLPLQSGVGNVANAVLAGLQESPFEQLTAYTEVIQDGMLDLLRSGTLASASATAFSLSPTAIADFTAHVDEFRDRILLRPQEISNHPEIIRRLGVLAMNGMIEADLYGNVNSTHLMGSRIQNGIGGSGDFARNAYVSFFVSPSTAKGGAISSIVPMVSHVDHTEHDVAVVVTEQGLADLRGLSPRRRARLVIDRCAHPDYRPMLTDYLDRAEHGAFGRHTPHLMTEALSWHARYASTGSMLPR</sequence>
<dbReference type="GO" id="GO:0006083">
    <property type="term" value="P:acetate metabolic process"/>
    <property type="evidence" value="ECO:0007669"/>
    <property type="project" value="InterPro"/>
</dbReference>
<dbReference type="OrthoDB" id="9801795at2"/>
<feature type="active site" description="5-glutamyl coenzyme A thioester intermediate" evidence="2">
    <location>
        <position position="294"/>
    </location>
</feature>
<evidence type="ECO:0000313" key="7">
    <source>
        <dbReference type="Proteomes" id="UP000321490"/>
    </source>
</evidence>
<dbReference type="GO" id="GO:0006084">
    <property type="term" value="P:acetyl-CoA metabolic process"/>
    <property type="evidence" value="ECO:0007669"/>
    <property type="project" value="InterPro"/>
</dbReference>
<organism evidence="6 7">
    <name type="scientific">Modestobacter roseus</name>
    <dbReference type="NCBI Taxonomy" id="1181884"/>
    <lineage>
        <taxon>Bacteria</taxon>
        <taxon>Bacillati</taxon>
        <taxon>Actinomycetota</taxon>
        <taxon>Actinomycetes</taxon>
        <taxon>Geodermatophilales</taxon>
        <taxon>Geodermatophilaceae</taxon>
        <taxon>Modestobacter</taxon>
    </lineage>
</organism>
<dbReference type="PANTHER" id="PTHR43609:SF1">
    <property type="entry name" value="ACETYL-COA HYDROLASE"/>
    <property type="match status" value="1"/>
</dbReference>
<keyword evidence="6" id="KW-0808">Transferase</keyword>
<dbReference type="InterPro" id="IPR037171">
    <property type="entry name" value="NagB/RpiA_transferase-like"/>
</dbReference>
<comment type="caution">
    <text evidence="6">The sequence shown here is derived from an EMBL/GenBank/DDBJ whole genome shotgun (WGS) entry which is preliminary data.</text>
</comment>
<feature type="binding site" evidence="3">
    <location>
        <position position="388"/>
    </location>
    <ligand>
        <name>CoA</name>
        <dbReference type="ChEBI" id="CHEBI:57287"/>
    </ligand>
</feature>
<feature type="binding site" evidence="3">
    <location>
        <position position="408"/>
    </location>
    <ligand>
        <name>CoA</name>
        <dbReference type="ChEBI" id="CHEBI:57287"/>
    </ligand>
</feature>
<protein>
    <submittedName>
        <fullName evidence="6">Succinyl-CoA:acetate CoA-transferase</fullName>
    </submittedName>
</protein>
<keyword evidence="7" id="KW-1185">Reference proteome</keyword>
<feature type="domain" description="Acetyl-CoA hydrolase/transferase C-terminal" evidence="5">
    <location>
        <begin position="327"/>
        <end position="469"/>
    </location>
</feature>
<dbReference type="GO" id="GO:0008775">
    <property type="term" value="F:acetate CoA-transferase activity"/>
    <property type="evidence" value="ECO:0007669"/>
    <property type="project" value="InterPro"/>
</dbReference>
<gene>
    <name evidence="6" type="ORF">JD78_01699</name>
</gene>
<evidence type="ECO:0000259" key="5">
    <source>
        <dbReference type="Pfam" id="PF13336"/>
    </source>
</evidence>
<dbReference type="Gene3D" id="3.40.1080.20">
    <property type="entry name" value="Acetyl-CoA hydrolase/transferase C-terminal domain"/>
    <property type="match status" value="1"/>
</dbReference>
<feature type="domain" description="Acetyl-CoA hydrolase/transferase N-terminal" evidence="4">
    <location>
        <begin position="8"/>
        <end position="222"/>
    </location>
</feature>
<dbReference type="EMBL" id="VLKF01000001">
    <property type="protein sequence ID" value="TWH73176.1"/>
    <property type="molecule type" value="Genomic_DNA"/>
</dbReference>
<dbReference type="AlphaFoldDB" id="A0A562IQT6"/>
<proteinExistence type="inferred from homology"/>
<feature type="binding site" evidence="3">
    <location>
        <position position="384"/>
    </location>
    <ligand>
        <name>CoA</name>
        <dbReference type="ChEBI" id="CHEBI:57287"/>
    </ligand>
</feature>
<dbReference type="NCBIfam" id="TIGR03458">
    <property type="entry name" value="YgfH_subfam"/>
    <property type="match status" value="1"/>
</dbReference>
<dbReference type="InterPro" id="IPR046433">
    <property type="entry name" value="ActCoA_hydro"/>
</dbReference>
<dbReference type="InterPro" id="IPR038460">
    <property type="entry name" value="AcetylCoA_hyd_C_sf"/>
</dbReference>
<evidence type="ECO:0000256" key="3">
    <source>
        <dbReference type="PIRSR" id="PIRSR617821-2"/>
    </source>
</evidence>
<dbReference type="InterPro" id="IPR003702">
    <property type="entry name" value="ActCoA_hydro_N"/>
</dbReference>
<dbReference type="SUPFAM" id="SSF100950">
    <property type="entry name" value="NagB/RpiA/CoA transferase-like"/>
    <property type="match status" value="2"/>
</dbReference>
<dbReference type="Pfam" id="PF02550">
    <property type="entry name" value="AcetylCoA_hydro"/>
    <property type="match status" value="1"/>
</dbReference>
<feature type="binding site" evidence="3">
    <location>
        <position position="364"/>
    </location>
    <ligand>
        <name>CoA</name>
        <dbReference type="ChEBI" id="CHEBI:57287"/>
    </ligand>
</feature>
<dbReference type="Proteomes" id="UP000321490">
    <property type="component" value="Unassembled WGS sequence"/>
</dbReference>
<evidence type="ECO:0000256" key="1">
    <source>
        <dbReference type="ARBA" id="ARBA00009632"/>
    </source>
</evidence>
<dbReference type="PANTHER" id="PTHR43609">
    <property type="entry name" value="ACETYL-COA HYDROLASE"/>
    <property type="match status" value="1"/>
</dbReference>
<dbReference type="GO" id="GO:0003986">
    <property type="term" value="F:acetyl-CoA hydrolase activity"/>
    <property type="evidence" value="ECO:0007669"/>
    <property type="project" value="TreeGrafter"/>
</dbReference>
<reference evidence="6 7" key="1">
    <citation type="submission" date="2019-07" db="EMBL/GenBank/DDBJ databases">
        <title>R&amp;d 2014.</title>
        <authorList>
            <person name="Klenk H.-P."/>
        </authorList>
    </citation>
    <scope>NUCLEOTIDE SEQUENCE [LARGE SCALE GENOMIC DNA]</scope>
    <source>
        <strain evidence="6 7">DSM 45764</strain>
    </source>
</reference>
<accession>A0A562IQT6</accession>
<name>A0A562IQT6_9ACTN</name>
<dbReference type="Gene3D" id="3.30.750.70">
    <property type="entry name" value="4-hydroxybutyrate coenzyme like domains"/>
    <property type="match status" value="1"/>
</dbReference>